<dbReference type="InParanoid" id="A0A0D0AY04"/>
<dbReference type="STRING" id="930992.A0A0D0AY04"/>
<gene>
    <name evidence="3" type="ORF">CY34DRAFT_390310</name>
</gene>
<feature type="coiled-coil region" evidence="1">
    <location>
        <begin position="306"/>
        <end position="340"/>
    </location>
</feature>
<keyword evidence="4" id="KW-1185">Reference proteome</keyword>
<feature type="region of interest" description="Disordered" evidence="2">
    <location>
        <begin position="65"/>
        <end position="88"/>
    </location>
</feature>
<feature type="compositionally biased region" description="Polar residues" evidence="2">
    <location>
        <begin position="626"/>
        <end position="655"/>
    </location>
</feature>
<proteinExistence type="predicted"/>
<feature type="compositionally biased region" description="Polar residues" evidence="2">
    <location>
        <begin position="547"/>
        <end position="557"/>
    </location>
</feature>
<feature type="region of interest" description="Disordered" evidence="2">
    <location>
        <begin position="621"/>
        <end position="713"/>
    </location>
</feature>
<protein>
    <submittedName>
        <fullName evidence="3">Uncharacterized protein</fullName>
    </submittedName>
</protein>
<organism evidence="3 4">
    <name type="scientific">Suillus luteus UH-Slu-Lm8-n1</name>
    <dbReference type="NCBI Taxonomy" id="930992"/>
    <lineage>
        <taxon>Eukaryota</taxon>
        <taxon>Fungi</taxon>
        <taxon>Dikarya</taxon>
        <taxon>Basidiomycota</taxon>
        <taxon>Agaricomycotina</taxon>
        <taxon>Agaricomycetes</taxon>
        <taxon>Agaricomycetidae</taxon>
        <taxon>Boletales</taxon>
        <taxon>Suillineae</taxon>
        <taxon>Suillaceae</taxon>
        <taxon>Suillus</taxon>
    </lineage>
</organism>
<dbReference type="OrthoDB" id="2691222at2759"/>
<name>A0A0D0AY04_9AGAM</name>
<evidence type="ECO:0000313" key="4">
    <source>
        <dbReference type="Proteomes" id="UP000054485"/>
    </source>
</evidence>
<feature type="region of interest" description="Disordered" evidence="2">
    <location>
        <begin position="526"/>
        <end position="607"/>
    </location>
</feature>
<evidence type="ECO:0000256" key="1">
    <source>
        <dbReference type="SAM" id="Coils"/>
    </source>
</evidence>
<feature type="coiled-coil region" evidence="1">
    <location>
        <begin position="399"/>
        <end position="495"/>
    </location>
</feature>
<evidence type="ECO:0000313" key="3">
    <source>
        <dbReference type="EMBL" id="KIK46566.1"/>
    </source>
</evidence>
<dbReference type="AlphaFoldDB" id="A0A0D0AY04"/>
<reference evidence="4" key="2">
    <citation type="submission" date="2015-01" db="EMBL/GenBank/DDBJ databases">
        <title>Evolutionary Origins and Diversification of the Mycorrhizal Mutualists.</title>
        <authorList>
            <consortium name="DOE Joint Genome Institute"/>
            <consortium name="Mycorrhizal Genomics Consortium"/>
            <person name="Kohler A."/>
            <person name="Kuo A."/>
            <person name="Nagy L.G."/>
            <person name="Floudas D."/>
            <person name="Copeland A."/>
            <person name="Barry K.W."/>
            <person name="Cichocki N."/>
            <person name="Veneault-Fourrey C."/>
            <person name="LaButti K."/>
            <person name="Lindquist E.A."/>
            <person name="Lipzen A."/>
            <person name="Lundell T."/>
            <person name="Morin E."/>
            <person name="Murat C."/>
            <person name="Riley R."/>
            <person name="Ohm R."/>
            <person name="Sun H."/>
            <person name="Tunlid A."/>
            <person name="Henrissat B."/>
            <person name="Grigoriev I.V."/>
            <person name="Hibbett D.S."/>
            <person name="Martin F."/>
        </authorList>
    </citation>
    <scope>NUCLEOTIDE SEQUENCE [LARGE SCALE GENOMIC DNA]</scope>
    <source>
        <strain evidence="4">UH-Slu-Lm8-n1</strain>
    </source>
</reference>
<dbReference type="Gene3D" id="1.10.287.1490">
    <property type="match status" value="1"/>
</dbReference>
<feature type="compositionally biased region" description="Low complexity" evidence="2">
    <location>
        <begin position="68"/>
        <end position="86"/>
    </location>
</feature>
<dbReference type="EMBL" id="KN835157">
    <property type="protein sequence ID" value="KIK46566.1"/>
    <property type="molecule type" value="Genomic_DNA"/>
</dbReference>
<evidence type="ECO:0000256" key="2">
    <source>
        <dbReference type="SAM" id="MobiDB-lite"/>
    </source>
</evidence>
<accession>A0A0D0AY04</accession>
<keyword evidence="1" id="KW-0175">Coiled coil</keyword>
<feature type="compositionally biased region" description="Low complexity" evidence="2">
    <location>
        <begin position="558"/>
        <end position="569"/>
    </location>
</feature>
<dbReference type="HOGENOM" id="CLU_370132_0_0_1"/>
<feature type="compositionally biased region" description="Basic and acidic residues" evidence="2">
    <location>
        <begin position="656"/>
        <end position="667"/>
    </location>
</feature>
<reference evidence="3 4" key="1">
    <citation type="submission" date="2014-04" db="EMBL/GenBank/DDBJ databases">
        <authorList>
            <consortium name="DOE Joint Genome Institute"/>
            <person name="Kuo A."/>
            <person name="Ruytinx J."/>
            <person name="Rineau F."/>
            <person name="Colpaert J."/>
            <person name="Kohler A."/>
            <person name="Nagy L.G."/>
            <person name="Floudas D."/>
            <person name="Copeland A."/>
            <person name="Barry K.W."/>
            <person name="Cichocki N."/>
            <person name="Veneault-Fourrey C."/>
            <person name="LaButti K."/>
            <person name="Lindquist E.A."/>
            <person name="Lipzen A."/>
            <person name="Lundell T."/>
            <person name="Morin E."/>
            <person name="Murat C."/>
            <person name="Sun H."/>
            <person name="Tunlid A."/>
            <person name="Henrissat B."/>
            <person name="Grigoriev I.V."/>
            <person name="Hibbett D.S."/>
            <person name="Martin F."/>
            <person name="Nordberg H.P."/>
            <person name="Cantor M.N."/>
            <person name="Hua S.X."/>
        </authorList>
    </citation>
    <scope>NUCLEOTIDE SEQUENCE [LARGE SCALE GENOMIC DNA]</scope>
    <source>
        <strain evidence="3 4">UH-Slu-Lm8-n1</strain>
    </source>
</reference>
<feature type="compositionally biased region" description="Polar residues" evidence="2">
    <location>
        <begin position="526"/>
        <end position="538"/>
    </location>
</feature>
<dbReference type="Proteomes" id="UP000054485">
    <property type="component" value="Unassembled WGS sequence"/>
</dbReference>
<feature type="compositionally biased region" description="Low complexity" evidence="2">
    <location>
        <begin position="685"/>
        <end position="713"/>
    </location>
</feature>
<sequence length="752" mass="82682">MHVDYRNYTLASVVVLPCASSDSFSLLAGMATPQISSILPTTDAQLPKSSSATLIEDMTLSSASIYPQSHTRSSRSTATSNSTQTTEQHAPIDLIRKERQQAIQQQHNEYYASYSKVTREESTKRHDAEETILYLSGELAKYTKGPTEAQNIALQAKADATAARNTASEAERAAFEARSHLMAVQDALQKVGITVSRDDSATSDTLKITLGAPWLELIPSQIHSPHLPLPDFSSAPVDKPSFSSPKHLRSPSKFISFIKEHIDHLSDTLIASQNSYKDLDSQRNQLQSDLYALGIDRNELENLKETEDNAKMLDQWKSKLEKLENEIRLLKVERDHAVKVQEEVTTALEETRRTSAANEVTLNSVFDKRLEDQQRQAKMNLQSSCRALENSIEAKCVQIRDLQSRLVQITATVDEWEGKYDAVTKERDSQKQLLVAERQKYKEASSTQKEQIDNLQKRLEASVSEDVMTAKMTRIEELQKELASIRAHHAKSSQEKDEAISLVKSRDEQIKELHETLAVHSSCNLSTECAPKNTSGGNSEEKKARQLKSSTPRDQIQSRAPAARPVAASTGDQRSKQITGPKKIEKVKSKSSSTALPGFSAARPMDIDSASSTDVEIISGPIPVISQGSNTKQKPLRTGSNKKPPSVNTIQTVDSPTEKISLKRSADTDESSTPATKRPKLFLDSSASSAEKAASAASSSPVSTPSESSSVISSPVIAKPVFNLKFTKNSSQLVKCTPIPKHDFNRSPICGS</sequence>